<dbReference type="PANTHER" id="PTHR47425:SF3">
    <property type="entry name" value="ZN(II)2CYS6 TRANSCRIPTION FACTOR (EUROFUNG)"/>
    <property type="match status" value="1"/>
</dbReference>
<evidence type="ECO:0000259" key="3">
    <source>
        <dbReference type="Pfam" id="PF04082"/>
    </source>
</evidence>
<keyword evidence="2" id="KW-1133">Transmembrane helix</keyword>
<dbReference type="AlphaFoldDB" id="A0AAD4KT72"/>
<evidence type="ECO:0000256" key="1">
    <source>
        <dbReference type="ARBA" id="ARBA00023242"/>
    </source>
</evidence>
<organism evidence="4 5">
    <name type="scientific">Talaromyces proteolyticus</name>
    <dbReference type="NCBI Taxonomy" id="1131652"/>
    <lineage>
        <taxon>Eukaryota</taxon>
        <taxon>Fungi</taxon>
        <taxon>Dikarya</taxon>
        <taxon>Ascomycota</taxon>
        <taxon>Pezizomycotina</taxon>
        <taxon>Eurotiomycetes</taxon>
        <taxon>Eurotiomycetidae</taxon>
        <taxon>Eurotiales</taxon>
        <taxon>Trichocomaceae</taxon>
        <taxon>Talaromyces</taxon>
        <taxon>Talaromyces sect. Bacilispori</taxon>
    </lineage>
</organism>
<keyword evidence="5" id="KW-1185">Reference proteome</keyword>
<dbReference type="GO" id="GO:0006351">
    <property type="term" value="P:DNA-templated transcription"/>
    <property type="evidence" value="ECO:0007669"/>
    <property type="project" value="InterPro"/>
</dbReference>
<feature type="transmembrane region" description="Helical" evidence="2">
    <location>
        <begin position="466"/>
        <end position="490"/>
    </location>
</feature>
<accession>A0AAD4KT72</accession>
<keyword evidence="2" id="KW-0472">Membrane</keyword>
<evidence type="ECO:0000313" key="5">
    <source>
        <dbReference type="Proteomes" id="UP001201262"/>
    </source>
</evidence>
<dbReference type="Pfam" id="PF04082">
    <property type="entry name" value="Fungal_trans"/>
    <property type="match status" value="1"/>
</dbReference>
<sequence>MRVSNGSCTQQASNTDINAHVFDVTHIMEGPQSPNASPDMDVSIDLPVFAPFWGEISHHIPRSKPDCPILPSFLTPLPKNIADEEHEYLSQKGALTVPASRLRNRLLQSYIEHIHGFMPVIDLNEFTSMIEGSSGTLSLLLFQAVMFAGVAFVDMAFLREIGFEDRKVAQRYFFNKVKVLYDAGYETDRITIIQSLLLMTLWYESPDSPKDNCYWMSLASYLGSTIGLYKDPTQSRMASSKQRLWKRLAWVCFVRDQVLHLGMSRPAEVKKENFNVPMITLDDFDIDPVSIDVSCVPVDCHLARSSTILQKLAAMCIQQMKLSLCVADVLSLRYSVQHFKQGQEGPAGVGVVSSTNTLQPNNVDLESSPIHQCYLELRTWYTMLPEEAIYSRPSDLPLIGLEETLTVHRGLLHLQYHATMSALYRPQVLRAASWSHSESHRARLEVLQEAAGRITEISNDLFELDLLRFFTTAGCGFLLPALTFYLAGILTGTKEVQQASIRSFAKCMRVLQRLRETSIAADFVSQFLLTALQRHGLNGGQGGFPSGLMNVDSVLNTNSDANLYAQMPQAAFSDSGGGLWSREDLGNLNGHSSTVGMKSPSFSLTAGMDIDSFTDLFDLWTYTPLHDSGNLDCNQAVDNSVRNTNSGYMSQMDLEWFLGASGAHT</sequence>
<evidence type="ECO:0000256" key="2">
    <source>
        <dbReference type="SAM" id="Phobius"/>
    </source>
</evidence>
<reference evidence="4" key="1">
    <citation type="submission" date="2021-12" db="EMBL/GenBank/DDBJ databases">
        <title>Convergent genome expansion in fungi linked to evolution of root-endophyte symbiosis.</title>
        <authorList>
            <consortium name="DOE Joint Genome Institute"/>
            <person name="Ke Y.-H."/>
            <person name="Bonito G."/>
            <person name="Liao H.-L."/>
            <person name="Looney B."/>
            <person name="Rojas-Flechas A."/>
            <person name="Nash J."/>
            <person name="Hameed K."/>
            <person name="Schadt C."/>
            <person name="Martin F."/>
            <person name="Crous P.W."/>
            <person name="Miettinen O."/>
            <person name="Magnuson J.K."/>
            <person name="Labbe J."/>
            <person name="Jacobson D."/>
            <person name="Doktycz M.J."/>
            <person name="Veneault-Fourrey C."/>
            <person name="Kuo A."/>
            <person name="Mondo S."/>
            <person name="Calhoun S."/>
            <person name="Riley R."/>
            <person name="Ohm R."/>
            <person name="LaButti K."/>
            <person name="Andreopoulos B."/>
            <person name="Pangilinan J."/>
            <person name="Nolan M."/>
            <person name="Tritt A."/>
            <person name="Clum A."/>
            <person name="Lipzen A."/>
            <person name="Daum C."/>
            <person name="Barry K."/>
            <person name="Grigoriev I.V."/>
            <person name="Vilgalys R."/>
        </authorList>
    </citation>
    <scope>NUCLEOTIDE SEQUENCE</scope>
    <source>
        <strain evidence="4">PMI_201</strain>
    </source>
</reference>
<dbReference type="Proteomes" id="UP001201262">
    <property type="component" value="Unassembled WGS sequence"/>
</dbReference>
<dbReference type="PANTHER" id="PTHR47425">
    <property type="entry name" value="FARB-RELATED"/>
    <property type="match status" value="1"/>
</dbReference>
<dbReference type="InterPro" id="IPR007219">
    <property type="entry name" value="XnlR_reg_dom"/>
</dbReference>
<evidence type="ECO:0000313" key="4">
    <source>
        <dbReference type="EMBL" id="KAH8698762.1"/>
    </source>
</evidence>
<dbReference type="GO" id="GO:0008270">
    <property type="term" value="F:zinc ion binding"/>
    <property type="evidence" value="ECO:0007669"/>
    <property type="project" value="InterPro"/>
</dbReference>
<dbReference type="EMBL" id="JAJTJA010000005">
    <property type="protein sequence ID" value="KAH8698762.1"/>
    <property type="molecule type" value="Genomic_DNA"/>
</dbReference>
<comment type="caution">
    <text evidence="4">The sequence shown here is derived from an EMBL/GenBank/DDBJ whole genome shotgun (WGS) entry which is preliminary data.</text>
</comment>
<dbReference type="GO" id="GO:0003677">
    <property type="term" value="F:DNA binding"/>
    <property type="evidence" value="ECO:0007669"/>
    <property type="project" value="InterPro"/>
</dbReference>
<protein>
    <submittedName>
        <fullName evidence="4">Fungal-specific transcription factor domain-containing protein</fullName>
    </submittedName>
</protein>
<dbReference type="RefSeq" id="XP_046073226.1">
    <property type="nucleotide sequence ID" value="XM_046220271.1"/>
</dbReference>
<dbReference type="CDD" id="cd12148">
    <property type="entry name" value="fungal_TF_MHR"/>
    <property type="match status" value="1"/>
</dbReference>
<keyword evidence="1" id="KW-0539">Nucleus</keyword>
<name>A0AAD4KT72_9EURO</name>
<dbReference type="GeneID" id="70250558"/>
<feature type="domain" description="Xylanolytic transcriptional activator regulatory" evidence="3">
    <location>
        <begin position="107"/>
        <end position="339"/>
    </location>
</feature>
<dbReference type="InterPro" id="IPR052761">
    <property type="entry name" value="Fungal_Detox/Toxin_TFs"/>
</dbReference>
<proteinExistence type="predicted"/>
<feature type="transmembrane region" description="Helical" evidence="2">
    <location>
        <begin position="137"/>
        <end position="158"/>
    </location>
</feature>
<keyword evidence="2" id="KW-0812">Transmembrane</keyword>
<gene>
    <name evidence="4" type="ORF">BGW36DRAFT_426453</name>
</gene>